<keyword evidence="2" id="KW-1185">Reference proteome</keyword>
<evidence type="ECO:0008006" key="3">
    <source>
        <dbReference type="Google" id="ProtNLM"/>
    </source>
</evidence>
<dbReference type="InterPro" id="IPR011009">
    <property type="entry name" value="Kinase-like_dom_sf"/>
</dbReference>
<dbReference type="SUPFAM" id="SSF56112">
    <property type="entry name" value="Protein kinase-like (PK-like)"/>
    <property type="match status" value="1"/>
</dbReference>
<dbReference type="Gene3D" id="1.10.510.10">
    <property type="entry name" value="Transferase(Phosphotransferase) domain 1"/>
    <property type="match status" value="1"/>
</dbReference>
<protein>
    <recommendedName>
        <fullName evidence="3">Serine/threonine protein kinase</fullName>
    </recommendedName>
</protein>
<organism evidence="1 2">
    <name type="scientific">Nonomuraea ferruginea</name>
    <dbReference type="NCBI Taxonomy" id="46174"/>
    <lineage>
        <taxon>Bacteria</taxon>
        <taxon>Bacillati</taxon>
        <taxon>Actinomycetota</taxon>
        <taxon>Actinomycetes</taxon>
        <taxon>Streptosporangiales</taxon>
        <taxon>Streptosporangiaceae</taxon>
        <taxon>Nonomuraea</taxon>
    </lineage>
</organism>
<dbReference type="EMBL" id="JAPNUD010000141">
    <property type="protein sequence ID" value="MDA0645487.1"/>
    <property type="molecule type" value="Genomic_DNA"/>
</dbReference>
<gene>
    <name evidence="1" type="ORF">OUY24_33095</name>
</gene>
<accession>A0ABT4T7L1</accession>
<proteinExistence type="predicted"/>
<sequence length="91" mass="9182">AALVPPPVPAPPPAYLPPEVVPGPAGDLWALGATLFLAVEGRPPAPGASLLRAGPLAPYLVGLLSGPPAGRPTPEALRRQLLDVLARCDIS</sequence>
<reference evidence="1 2" key="1">
    <citation type="submission" date="2022-11" db="EMBL/GenBank/DDBJ databases">
        <title>Nonomuraea corallina sp. nov., a new species of the genus Nonomuraea isolated from sea side sediment in Thai sea.</title>
        <authorList>
            <person name="Ngamcharungchit C."/>
            <person name="Matsumoto A."/>
            <person name="Suriyachadkun C."/>
            <person name="Panbangred W."/>
            <person name="Inahashi Y."/>
            <person name="Intra B."/>
        </authorList>
    </citation>
    <scope>NUCLEOTIDE SEQUENCE [LARGE SCALE GENOMIC DNA]</scope>
    <source>
        <strain evidence="1 2">DSM 43553</strain>
    </source>
</reference>
<feature type="non-terminal residue" evidence="1">
    <location>
        <position position="1"/>
    </location>
</feature>
<name>A0ABT4T7L1_9ACTN</name>
<evidence type="ECO:0000313" key="1">
    <source>
        <dbReference type="EMBL" id="MDA0645487.1"/>
    </source>
</evidence>
<comment type="caution">
    <text evidence="1">The sequence shown here is derived from an EMBL/GenBank/DDBJ whole genome shotgun (WGS) entry which is preliminary data.</text>
</comment>
<evidence type="ECO:0000313" key="2">
    <source>
        <dbReference type="Proteomes" id="UP001212498"/>
    </source>
</evidence>
<dbReference type="Proteomes" id="UP001212498">
    <property type="component" value="Unassembled WGS sequence"/>
</dbReference>